<sequence length="143" mass="15586">MGNARTHKTETGEVDGFSRGGESYSAAHASALFQAKNNLTGFKIKCSACAEDPQYLDLYPRHALYADPAPQELQNPLTCPIWASAPLGYNGIQPKWMSKGCFPLPEKTSIAFCSTTMLEASKAGARSLELQSTELQVPSAWWQ</sequence>
<name>Q6II34_DROME</name>
<reference evidence="1" key="1">
    <citation type="journal article" date="2003" name="Genome Biol.">
        <title>An integrated gene annotation and transcriptional profiling approach towards the full gene content of the Drosophila genome.</title>
        <authorList>
            <person name="Hild M."/>
            <person name="Beckmann B."/>
            <person name="Haas S.A."/>
            <person name="Koch B."/>
            <person name="Solovyev V."/>
            <person name="Busold C."/>
            <person name="Fellenberg K."/>
            <person name="Boutros M."/>
            <person name="Vingron M."/>
            <person name="Sauer F."/>
            <person name="Hoheisel J.D."/>
            <person name="Paro R."/>
        </authorList>
    </citation>
    <scope>NUCLEOTIDE SEQUENCE</scope>
</reference>
<protein>
    <submittedName>
        <fullName evidence="1">HDC19889</fullName>
    </submittedName>
</protein>
<dbReference type="AlphaFoldDB" id="Q6II34"/>
<dbReference type="EMBL" id="BK003232">
    <property type="protein sequence ID" value="DAA03432.1"/>
    <property type="molecule type" value="Genomic_DNA"/>
</dbReference>
<proteinExistence type="predicted"/>
<evidence type="ECO:0000313" key="1">
    <source>
        <dbReference type="EMBL" id="DAA03432.1"/>
    </source>
</evidence>
<gene>
    <name evidence="1" type="ORF">HDC19889</name>
</gene>
<organism evidence="1">
    <name type="scientific">Drosophila melanogaster</name>
    <name type="common">Fruit fly</name>
    <dbReference type="NCBI Taxonomy" id="7227"/>
    <lineage>
        <taxon>Eukaryota</taxon>
        <taxon>Metazoa</taxon>
        <taxon>Ecdysozoa</taxon>
        <taxon>Arthropoda</taxon>
        <taxon>Hexapoda</taxon>
        <taxon>Insecta</taxon>
        <taxon>Pterygota</taxon>
        <taxon>Neoptera</taxon>
        <taxon>Endopterygota</taxon>
        <taxon>Diptera</taxon>
        <taxon>Brachycera</taxon>
        <taxon>Muscomorpha</taxon>
        <taxon>Ephydroidea</taxon>
        <taxon>Drosophilidae</taxon>
        <taxon>Drosophila</taxon>
        <taxon>Sophophora</taxon>
    </lineage>
</organism>
<accession>Q6II34</accession>